<dbReference type="PANTHER" id="PTHR46847">
    <property type="entry name" value="D-ALLOSE-BINDING PERIPLASMIC PROTEIN-RELATED"/>
    <property type="match status" value="1"/>
</dbReference>
<accession>A0A0A1YR64</accession>
<sequence>MLALCSLLAGQAWAKECIGVVPASAQLFWSQVKTGALQAGLDADIEIYFRGPIREGSVEVQVQLIDKIVARGCKALVVAPSGTEIIAKVQALKARGIPTIYIDRDVGGAEVQAVIATNNYRAGQLAGQHLGQALRGKGRVGVIQMSPAVTSTSERRRGFIQAVREAGLTIVFDQPLGSNPETTFKVLRDQLPNLDALFTPNGPTTRETHAALLRLQATDQLLHVGFDTGRVLLDALRAGQIDALVVQQPYAMGYQGVRMAERAMREQQMTTPRRQIELDAVLVTRERLDSPEVQALLSMPEKH</sequence>
<comment type="caution">
    <text evidence="5">The sequence shown here is derived from an EMBL/GenBank/DDBJ whole genome shotgun (WGS) entry which is preliminary data.</text>
</comment>
<dbReference type="AlphaFoldDB" id="A0A0A1YR64"/>
<dbReference type="SUPFAM" id="SSF53822">
    <property type="entry name" value="Periplasmic binding protein-like I"/>
    <property type="match status" value="1"/>
</dbReference>
<dbReference type="GO" id="GO:0030313">
    <property type="term" value="C:cell envelope"/>
    <property type="evidence" value="ECO:0007669"/>
    <property type="project" value="UniProtKB-SubCell"/>
</dbReference>
<dbReference type="InterPro" id="IPR028082">
    <property type="entry name" value="Peripla_BP_I"/>
</dbReference>
<dbReference type="EMBL" id="AWSQ01000001">
    <property type="protein sequence ID" value="KFX71489.1"/>
    <property type="molecule type" value="Genomic_DNA"/>
</dbReference>
<comment type="similarity">
    <text evidence="2">Belongs to the bacterial solute-binding protein 2 family.</text>
</comment>
<evidence type="ECO:0000313" key="5">
    <source>
        <dbReference type="EMBL" id="KFX71489.1"/>
    </source>
</evidence>
<feature type="domain" description="Periplasmic binding protein" evidence="4">
    <location>
        <begin position="19"/>
        <end position="265"/>
    </location>
</feature>
<proteinExistence type="inferred from homology"/>
<reference evidence="5 6" key="1">
    <citation type="journal article" date="2014" name="Genome Announc.">
        <title>Draft Genome Sequence of Petroleum Oil-Degrading Marine Bacterium Pseudomonas taeanensis Strain MS-3, Isolated from a Crude Oil-Contaminated Seashore.</title>
        <authorList>
            <person name="Lee S.Y."/>
            <person name="Kim S.H."/>
            <person name="Lee D.G."/>
            <person name="Shin S."/>
            <person name="Yun S.H."/>
            <person name="Choi C.W."/>
            <person name="Chung Y.H."/>
            <person name="Choi J.S."/>
            <person name="Kahng H.Y."/>
            <person name="Kim S.I."/>
        </authorList>
    </citation>
    <scope>NUCLEOTIDE SEQUENCE [LARGE SCALE GENOMIC DNA]</scope>
    <source>
        <strain evidence="5 6">MS-3</strain>
    </source>
</reference>
<dbReference type="PANTHER" id="PTHR46847:SF1">
    <property type="entry name" value="D-ALLOSE-BINDING PERIPLASMIC PROTEIN-RELATED"/>
    <property type="match status" value="1"/>
</dbReference>
<evidence type="ECO:0000313" key="6">
    <source>
        <dbReference type="Proteomes" id="UP000030063"/>
    </source>
</evidence>
<dbReference type="STRING" id="1395571.TMS3_0106070"/>
<evidence type="ECO:0000256" key="2">
    <source>
        <dbReference type="ARBA" id="ARBA00007639"/>
    </source>
</evidence>
<name>A0A0A1YR64_9PSED</name>
<dbReference type="GO" id="GO:0030246">
    <property type="term" value="F:carbohydrate binding"/>
    <property type="evidence" value="ECO:0007669"/>
    <property type="project" value="UniProtKB-ARBA"/>
</dbReference>
<protein>
    <recommendedName>
        <fullName evidence="4">Periplasmic binding protein domain-containing protein</fullName>
    </recommendedName>
</protein>
<evidence type="ECO:0000256" key="1">
    <source>
        <dbReference type="ARBA" id="ARBA00004196"/>
    </source>
</evidence>
<keyword evidence="3" id="KW-0732">Signal</keyword>
<dbReference type="Gene3D" id="3.40.50.2300">
    <property type="match status" value="2"/>
</dbReference>
<evidence type="ECO:0000256" key="3">
    <source>
        <dbReference type="ARBA" id="ARBA00022729"/>
    </source>
</evidence>
<dbReference type="Proteomes" id="UP000030063">
    <property type="component" value="Unassembled WGS sequence"/>
</dbReference>
<dbReference type="Pfam" id="PF13407">
    <property type="entry name" value="Peripla_BP_4"/>
    <property type="match status" value="1"/>
</dbReference>
<gene>
    <name evidence="5" type="ORF">TMS3_0106070</name>
</gene>
<dbReference type="eggNOG" id="COG1879">
    <property type="taxonomic scope" value="Bacteria"/>
</dbReference>
<organism evidence="5 6">
    <name type="scientific">Pseudomonas taeanensis MS-3</name>
    <dbReference type="NCBI Taxonomy" id="1395571"/>
    <lineage>
        <taxon>Bacteria</taxon>
        <taxon>Pseudomonadati</taxon>
        <taxon>Pseudomonadota</taxon>
        <taxon>Gammaproteobacteria</taxon>
        <taxon>Pseudomonadales</taxon>
        <taxon>Pseudomonadaceae</taxon>
        <taxon>Pseudomonas</taxon>
    </lineage>
</organism>
<dbReference type="GO" id="GO:0055085">
    <property type="term" value="P:transmembrane transport"/>
    <property type="evidence" value="ECO:0007669"/>
    <property type="project" value="UniProtKB-ARBA"/>
</dbReference>
<evidence type="ECO:0000259" key="4">
    <source>
        <dbReference type="Pfam" id="PF13407"/>
    </source>
</evidence>
<dbReference type="InterPro" id="IPR025997">
    <property type="entry name" value="SBP_2_dom"/>
</dbReference>
<comment type="subcellular location">
    <subcellularLocation>
        <location evidence="1">Cell envelope</location>
    </subcellularLocation>
</comment>
<keyword evidence="6" id="KW-1185">Reference proteome</keyword>